<gene>
    <name evidence="2" type="ORF">KIW84_070698</name>
</gene>
<comment type="caution">
    <text evidence="2">The sequence shown here is derived from an EMBL/GenBank/DDBJ whole genome shotgun (WGS) entry which is preliminary data.</text>
</comment>
<evidence type="ECO:0000256" key="1">
    <source>
        <dbReference type="SAM" id="SignalP"/>
    </source>
</evidence>
<keyword evidence="1" id="KW-0732">Signal</keyword>
<feature type="chain" id="PRO_5039258387" evidence="1">
    <location>
        <begin position="17"/>
        <end position="179"/>
    </location>
</feature>
<accession>A0A9D4ZSK5</accession>
<keyword evidence="3" id="KW-1185">Reference proteome</keyword>
<feature type="signal peptide" evidence="1">
    <location>
        <begin position="1"/>
        <end position="16"/>
    </location>
</feature>
<dbReference type="Gramene" id="Psat07G0069800-T1">
    <property type="protein sequence ID" value="KAI5383391.1"/>
    <property type="gene ID" value="KIW84_070698"/>
</dbReference>
<name>A0A9D4ZSK5_PEA</name>
<sequence length="179" mass="20735">MSKLILMGLYESLALAVADMTRVPPNPTTRIEGHRLAKLTPNDGKAFSLEIFEDYLQMFCRLTTSLVGLRVAPYQPNLVARQIGLSELLPKCVIPRVETLFCMLDTATERWLKGSRLVYIKKEVFFHAFDYILSYHCTQEFEEWWAQHWSLVPDHTMMAQCLVDAFSFLRERGVFVTRP</sequence>
<dbReference type="EMBL" id="JAMSHJ010000007">
    <property type="protein sequence ID" value="KAI5383391.1"/>
    <property type="molecule type" value="Genomic_DNA"/>
</dbReference>
<proteinExistence type="predicted"/>
<reference evidence="2 3" key="1">
    <citation type="journal article" date="2022" name="Nat. Genet.">
        <title>Improved pea reference genome and pan-genome highlight genomic features and evolutionary characteristics.</title>
        <authorList>
            <person name="Yang T."/>
            <person name="Liu R."/>
            <person name="Luo Y."/>
            <person name="Hu S."/>
            <person name="Wang D."/>
            <person name="Wang C."/>
            <person name="Pandey M.K."/>
            <person name="Ge S."/>
            <person name="Xu Q."/>
            <person name="Li N."/>
            <person name="Li G."/>
            <person name="Huang Y."/>
            <person name="Saxena R.K."/>
            <person name="Ji Y."/>
            <person name="Li M."/>
            <person name="Yan X."/>
            <person name="He Y."/>
            <person name="Liu Y."/>
            <person name="Wang X."/>
            <person name="Xiang C."/>
            <person name="Varshney R.K."/>
            <person name="Ding H."/>
            <person name="Gao S."/>
            <person name="Zong X."/>
        </authorList>
    </citation>
    <scope>NUCLEOTIDE SEQUENCE [LARGE SCALE GENOMIC DNA]</scope>
    <source>
        <strain evidence="2 3">cv. Zhongwan 6</strain>
    </source>
</reference>
<dbReference type="Proteomes" id="UP001058974">
    <property type="component" value="Chromosome 7"/>
</dbReference>
<organism evidence="2 3">
    <name type="scientific">Pisum sativum</name>
    <name type="common">Garden pea</name>
    <name type="synonym">Lathyrus oleraceus</name>
    <dbReference type="NCBI Taxonomy" id="3888"/>
    <lineage>
        <taxon>Eukaryota</taxon>
        <taxon>Viridiplantae</taxon>
        <taxon>Streptophyta</taxon>
        <taxon>Embryophyta</taxon>
        <taxon>Tracheophyta</taxon>
        <taxon>Spermatophyta</taxon>
        <taxon>Magnoliopsida</taxon>
        <taxon>eudicotyledons</taxon>
        <taxon>Gunneridae</taxon>
        <taxon>Pentapetalae</taxon>
        <taxon>rosids</taxon>
        <taxon>fabids</taxon>
        <taxon>Fabales</taxon>
        <taxon>Fabaceae</taxon>
        <taxon>Papilionoideae</taxon>
        <taxon>50 kb inversion clade</taxon>
        <taxon>NPAAA clade</taxon>
        <taxon>Hologalegina</taxon>
        <taxon>IRL clade</taxon>
        <taxon>Fabeae</taxon>
        <taxon>Lathyrus</taxon>
    </lineage>
</organism>
<evidence type="ECO:0000313" key="2">
    <source>
        <dbReference type="EMBL" id="KAI5383391.1"/>
    </source>
</evidence>
<dbReference type="AlphaFoldDB" id="A0A9D4ZSK5"/>
<protein>
    <submittedName>
        <fullName evidence="2">Uncharacterized protein</fullName>
    </submittedName>
</protein>
<evidence type="ECO:0000313" key="3">
    <source>
        <dbReference type="Proteomes" id="UP001058974"/>
    </source>
</evidence>